<accession>A0AAP2DTL2</accession>
<dbReference type="InterPro" id="IPR015421">
    <property type="entry name" value="PyrdxlP-dep_Trfase_major"/>
</dbReference>
<dbReference type="Pfam" id="PF00266">
    <property type="entry name" value="Aminotran_5"/>
    <property type="match status" value="1"/>
</dbReference>
<evidence type="ECO:0000256" key="1">
    <source>
        <dbReference type="ARBA" id="ARBA00022898"/>
    </source>
</evidence>
<name>A0AAP2DTL2_9BACT</name>
<evidence type="ECO:0000313" key="3">
    <source>
        <dbReference type="EMBL" id="MBT1701098.1"/>
    </source>
</evidence>
<reference evidence="3 4" key="1">
    <citation type="submission" date="2021-05" db="EMBL/GenBank/DDBJ databases">
        <title>A Polyphasic approach of four new species of the genus Ohtaekwangia: Ohtaekwangia histidinii sp. nov., Ohtaekwangia cretensis sp. nov., Ohtaekwangia indiensis sp. nov., Ohtaekwangia reichenbachii sp. nov. from diverse environment.</title>
        <authorList>
            <person name="Octaviana S."/>
        </authorList>
    </citation>
    <scope>NUCLEOTIDE SEQUENCE [LARGE SCALE GENOMIC DNA]</scope>
    <source>
        <strain evidence="3 4">PWU4</strain>
    </source>
</reference>
<dbReference type="InterPro" id="IPR015424">
    <property type="entry name" value="PyrdxlP-dep_Trfase"/>
</dbReference>
<dbReference type="Gene3D" id="3.90.1150.10">
    <property type="entry name" value="Aspartate Aminotransferase, domain 1"/>
    <property type="match status" value="1"/>
</dbReference>
<protein>
    <submittedName>
        <fullName evidence="3">Aminotransferase class V-fold PLP-dependent enzyme</fullName>
    </submittedName>
</protein>
<dbReference type="Gene3D" id="3.40.640.10">
    <property type="entry name" value="Type I PLP-dependent aspartate aminotransferase-like (Major domain)"/>
    <property type="match status" value="1"/>
</dbReference>
<proteinExistence type="predicted"/>
<dbReference type="PANTHER" id="PTHR43586:SF15">
    <property type="entry name" value="BLR3095 PROTEIN"/>
    <property type="match status" value="1"/>
</dbReference>
<evidence type="ECO:0000313" key="4">
    <source>
        <dbReference type="Proteomes" id="UP001319200"/>
    </source>
</evidence>
<dbReference type="PANTHER" id="PTHR43586">
    <property type="entry name" value="CYSTEINE DESULFURASE"/>
    <property type="match status" value="1"/>
</dbReference>
<evidence type="ECO:0000259" key="2">
    <source>
        <dbReference type="Pfam" id="PF00266"/>
    </source>
</evidence>
<keyword evidence="3" id="KW-0808">Transferase</keyword>
<dbReference type="Proteomes" id="UP001319200">
    <property type="component" value="Unassembled WGS sequence"/>
</dbReference>
<keyword evidence="1" id="KW-0663">Pyridoxal phosphate</keyword>
<dbReference type="InterPro" id="IPR000192">
    <property type="entry name" value="Aminotrans_V_dom"/>
</dbReference>
<keyword evidence="4" id="KW-1185">Reference proteome</keyword>
<sequence length="384" mass="43587">MYMLTCKHSKFTLPPRITYLNCSYLSPMLKSVEKVGVRSLRLKRNPAGIAAQDFFKDSETLRAAYAKLIHVKDPKRIVIIPSVSYGMANVAANMKLSKGQHVLVAAEQFPSNYYAWQRACSEAGAEVKAISPPATLQGRGKIWNERILEGIDKNTRAVAIAHTHWADGTKFDLEAIRKRTKEVNALLIVDGTQSVGAMPFDVQKIQPDALVCAGYKWLLGPYGIGLAYYGEYFNDGKPIEENWINRLNSEDFTGLINYQSEYQPGALRYEVGEHSSFIHVPMMLKAVEQLGKWGVENVQAYCAFITKEAVYKLRERDFWIEEENYRGHHLLGIRLPQHMDLQKVKDDLAKNRIYVSFRGNAIRVAPNVYNDEKDLKKLVKVLGR</sequence>
<dbReference type="SUPFAM" id="SSF53383">
    <property type="entry name" value="PLP-dependent transferases"/>
    <property type="match status" value="1"/>
</dbReference>
<gene>
    <name evidence="3" type="ORF">KK083_29670</name>
</gene>
<dbReference type="GO" id="GO:0008483">
    <property type="term" value="F:transaminase activity"/>
    <property type="evidence" value="ECO:0007669"/>
    <property type="project" value="UniProtKB-KW"/>
</dbReference>
<dbReference type="EMBL" id="JAHESF010000057">
    <property type="protein sequence ID" value="MBT1701098.1"/>
    <property type="molecule type" value="Genomic_DNA"/>
</dbReference>
<keyword evidence="3" id="KW-0032">Aminotransferase</keyword>
<organism evidence="3 4">
    <name type="scientific">Chryseosolibacter histidini</name>
    <dbReference type="NCBI Taxonomy" id="2782349"/>
    <lineage>
        <taxon>Bacteria</taxon>
        <taxon>Pseudomonadati</taxon>
        <taxon>Bacteroidota</taxon>
        <taxon>Cytophagia</taxon>
        <taxon>Cytophagales</taxon>
        <taxon>Chryseotaleaceae</taxon>
        <taxon>Chryseosolibacter</taxon>
    </lineage>
</organism>
<dbReference type="AlphaFoldDB" id="A0AAP2DTL2"/>
<comment type="caution">
    <text evidence="3">The sequence shown here is derived from an EMBL/GenBank/DDBJ whole genome shotgun (WGS) entry which is preliminary data.</text>
</comment>
<dbReference type="InterPro" id="IPR015422">
    <property type="entry name" value="PyrdxlP-dep_Trfase_small"/>
</dbReference>
<feature type="domain" description="Aminotransferase class V" evidence="2">
    <location>
        <begin position="51"/>
        <end position="357"/>
    </location>
</feature>